<protein>
    <submittedName>
        <fullName evidence="3">Putative secreted esterase</fullName>
    </submittedName>
</protein>
<dbReference type="EMBL" id="CP011125">
    <property type="protein sequence ID" value="AKF05893.1"/>
    <property type="molecule type" value="Genomic_DNA"/>
</dbReference>
<dbReference type="Gene3D" id="2.40.10.10">
    <property type="entry name" value="Trypsin-like serine proteases"/>
    <property type="match status" value="1"/>
</dbReference>
<evidence type="ECO:0000259" key="2">
    <source>
        <dbReference type="PROSITE" id="PS50240"/>
    </source>
</evidence>
<feature type="domain" description="Peptidase S1" evidence="2">
    <location>
        <begin position="23"/>
        <end position="366"/>
    </location>
</feature>
<dbReference type="PANTHER" id="PTHR46580">
    <property type="entry name" value="SENSOR KINASE-RELATED"/>
    <property type="match status" value="1"/>
</dbReference>
<keyword evidence="4" id="KW-1185">Reference proteome</keyword>
<name>A0A0F6W2L2_9BACT</name>
<evidence type="ECO:0000313" key="4">
    <source>
        <dbReference type="Proteomes" id="UP000034883"/>
    </source>
</evidence>
<evidence type="ECO:0000256" key="1">
    <source>
        <dbReference type="ARBA" id="ARBA00022729"/>
    </source>
</evidence>
<dbReference type="AlphaFoldDB" id="A0A0F6W2L2"/>
<dbReference type="Proteomes" id="UP000034883">
    <property type="component" value="Chromosome"/>
</dbReference>
<dbReference type="GO" id="GO:0004252">
    <property type="term" value="F:serine-type endopeptidase activity"/>
    <property type="evidence" value="ECO:0007669"/>
    <property type="project" value="InterPro"/>
</dbReference>
<accession>A0A0F6W2L2</accession>
<evidence type="ECO:0000313" key="3">
    <source>
        <dbReference type="EMBL" id="AKF05893.1"/>
    </source>
</evidence>
<dbReference type="InterPro" id="IPR013517">
    <property type="entry name" value="FG-GAP"/>
</dbReference>
<dbReference type="InterPro" id="IPR043504">
    <property type="entry name" value="Peptidase_S1_PA_chymotrypsin"/>
</dbReference>
<keyword evidence="1" id="KW-0732">Signal</keyword>
<proteinExistence type="predicted"/>
<gene>
    <name evidence="3" type="ORF">DB32_003042</name>
</gene>
<dbReference type="SUPFAM" id="SSF69318">
    <property type="entry name" value="Integrin alpha N-terminal domain"/>
    <property type="match status" value="1"/>
</dbReference>
<dbReference type="PROSITE" id="PS50240">
    <property type="entry name" value="TRYPSIN_DOM"/>
    <property type="match status" value="1"/>
</dbReference>
<dbReference type="Pfam" id="PF13517">
    <property type="entry name" value="FG-GAP_3"/>
    <property type="match status" value="1"/>
</dbReference>
<dbReference type="STRING" id="927083.DB32_003042"/>
<reference evidence="3 4" key="1">
    <citation type="submission" date="2015-03" db="EMBL/GenBank/DDBJ databases">
        <title>Genome assembly of Sandaracinus amylolyticus DSM 53668.</title>
        <authorList>
            <person name="Sharma G."/>
            <person name="Subramanian S."/>
        </authorList>
    </citation>
    <scope>NUCLEOTIDE SEQUENCE [LARGE SCALE GENOMIC DNA]</scope>
    <source>
        <strain evidence="3 4">DSM 53668</strain>
    </source>
</reference>
<dbReference type="InterPro" id="IPR028994">
    <property type="entry name" value="Integrin_alpha_N"/>
</dbReference>
<dbReference type="GO" id="GO:0006508">
    <property type="term" value="P:proteolysis"/>
    <property type="evidence" value="ECO:0007669"/>
    <property type="project" value="InterPro"/>
</dbReference>
<dbReference type="InterPro" id="IPR009003">
    <property type="entry name" value="Peptidase_S1_PA"/>
</dbReference>
<dbReference type="InterPro" id="IPR001254">
    <property type="entry name" value="Trypsin_dom"/>
</dbReference>
<organism evidence="3 4">
    <name type="scientific">Sandaracinus amylolyticus</name>
    <dbReference type="NCBI Taxonomy" id="927083"/>
    <lineage>
        <taxon>Bacteria</taxon>
        <taxon>Pseudomonadati</taxon>
        <taxon>Myxococcota</taxon>
        <taxon>Polyangia</taxon>
        <taxon>Polyangiales</taxon>
        <taxon>Sandaracinaceae</taxon>
        <taxon>Sandaracinus</taxon>
    </lineage>
</organism>
<dbReference type="SUPFAM" id="SSF50494">
    <property type="entry name" value="Trypsin-like serine proteases"/>
    <property type="match status" value="1"/>
</dbReference>
<sequence>MALVGAAASACDDPGAARVDDALTGGTVTGADQRPEIGRFDNECHGTLIHPRWVLSTASCPWGSGPLYALGGAWSDVIDTPSVDGFELSITHDGVAFSWDACDGGPCEVERTITLHGETVRGANDLVLVRLANPVRASEAVPTSIATGYPNEFSTVTAWGSSSWLPGPPDGGGGVPSPRPMQWREHVYGTPSGAGTPDVGGPRTLGVRTSGGAVYALTSNDDVVAEPIPRRAEIMAIVNEWEAHGAQDISRNGWCTQSTGRVHWGDVDANGTPDAICHDVSSGALQVAENRNRVIRQQFSSASAFCAGTGRTLLTGDFNGDGRTDLLCRTSGGVIEIDYASSSSATRYRSSTTSIVSSAWCTHSTATLQVADVNGDRRSDLLCRDRVTGQMWIDLASTAATGQFAAATDLGYSTSWCTHSGARLYVGDFNGDHRSDLLCHTTTTGHLHLQLANAVAPYYDATTDAELASGRSTGIACTGTGQGTCSEGQQCESGACRERLCVGAGSRLSTADHSGDGLSDVLCEYPSGRTAGLRSYGGRPSAGGALLRTTADGRFGWLGRVRARRTDAASQPWSTGS</sequence>
<dbReference type="Gene3D" id="2.130.10.130">
    <property type="entry name" value="Integrin alpha, N-terminal"/>
    <property type="match status" value="1"/>
</dbReference>
<dbReference type="KEGG" id="samy:DB32_003042"/>